<dbReference type="OrthoDB" id="9812625at2"/>
<dbReference type="Proteomes" id="UP000054683">
    <property type="component" value="Unassembled WGS sequence"/>
</dbReference>
<dbReference type="InterPro" id="IPR016163">
    <property type="entry name" value="Ald_DH_C"/>
</dbReference>
<dbReference type="EMBL" id="FCOK02000167">
    <property type="protein sequence ID" value="SAL74736.1"/>
    <property type="molecule type" value="Genomic_DNA"/>
</dbReference>
<keyword evidence="2 4" id="KW-0560">Oxidoreductase</keyword>
<dbReference type="PROSITE" id="PS00687">
    <property type="entry name" value="ALDEHYDE_DEHYDR_GLU"/>
    <property type="match status" value="1"/>
</dbReference>
<evidence type="ECO:0000256" key="1">
    <source>
        <dbReference type="ARBA" id="ARBA00009986"/>
    </source>
</evidence>
<evidence type="ECO:0000259" key="5">
    <source>
        <dbReference type="Pfam" id="PF00171"/>
    </source>
</evidence>
<dbReference type="AlphaFoldDB" id="A0A158K0Q6"/>
<comment type="similarity">
    <text evidence="1 4">Belongs to the aldehyde dehydrogenase family.</text>
</comment>
<feature type="active site" evidence="3">
    <location>
        <position position="248"/>
    </location>
</feature>
<dbReference type="PANTHER" id="PTHR11699">
    <property type="entry name" value="ALDEHYDE DEHYDROGENASE-RELATED"/>
    <property type="match status" value="1"/>
</dbReference>
<dbReference type="Pfam" id="PF00171">
    <property type="entry name" value="Aldedh"/>
    <property type="match status" value="1"/>
</dbReference>
<reference evidence="6 7" key="1">
    <citation type="submission" date="2016-01" db="EMBL/GenBank/DDBJ databases">
        <authorList>
            <person name="Oliw E.H."/>
        </authorList>
    </citation>
    <scope>NUCLEOTIDE SEQUENCE [LARGE SCALE GENOMIC DNA]</scope>
    <source>
        <strain evidence="6">LMG 27134</strain>
    </source>
</reference>
<gene>
    <name evidence="6" type="ORF">AWB69_09234</name>
</gene>
<dbReference type="InterPro" id="IPR016160">
    <property type="entry name" value="Ald_DH_CS_CYS"/>
</dbReference>
<dbReference type="InterPro" id="IPR029510">
    <property type="entry name" value="Ald_DH_CS_GLU"/>
</dbReference>
<dbReference type="PROSITE" id="PS00070">
    <property type="entry name" value="ALDEHYDE_DEHYDR_CYS"/>
    <property type="match status" value="1"/>
</dbReference>
<feature type="domain" description="Aldehyde dehydrogenase" evidence="5">
    <location>
        <begin position="12"/>
        <end position="474"/>
    </location>
</feature>
<dbReference type="RefSeq" id="WP_062093185.1">
    <property type="nucleotide sequence ID" value="NZ_FCOK02000167.1"/>
</dbReference>
<dbReference type="InterPro" id="IPR016161">
    <property type="entry name" value="Ald_DH/histidinol_DH"/>
</dbReference>
<name>A0A158K0Q6_9BURK</name>
<evidence type="ECO:0000256" key="3">
    <source>
        <dbReference type="PROSITE-ProRule" id="PRU10007"/>
    </source>
</evidence>
<evidence type="ECO:0000256" key="4">
    <source>
        <dbReference type="RuleBase" id="RU003345"/>
    </source>
</evidence>
<dbReference type="FunFam" id="3.40.605.10:FF:000007">
    <property type="entry name" value="NAD/NADP-dependent betaine aldehyde dehydrogenase"/>
    <property type="match status" value="1"/>
</dbReference>
<accession>A0A158K0Q6</accession>
<dbReference type="Gene3D" id="3.40.605.10">
    <property type="entry name" value="Aldehyde Dehydrogenase, Chain A, domain 1"/>
    <property type="match status" value="1"/>
</dbReference>
<dbReference type="FunFam" id="3.40.309.10:FF:000012">
    <property type="entry name" value="Betaine aldehyde dehydrogenase"/>
    <property type="match status" value="1"/>
</dbReference>
<dbReference type="InterPro" id="IPR016162">
    <property type="entry name" value="Ald_DH_N"/>
</dbReference>
<sequence>MNPRLLFINGEWIEASGGRCRDVIDPATGEAIASVADASAEDAQQAIRAARHAFDHGPWPTLGSSERAAHLRSLIGVLRDHADEIAKIEALNTGKTITESQSDVSDAIAAFDYFARLIGTEFGALNDAAPNVISMTLREPVGVCGLITPWNYPILQAAWKLGPALAAGNTVVIKPSSLTPLSTHRMAELIHASGFPKGVFNLVTGGPEVGEALASSTSIDLVSLTGSNSAGASVMKAATSNFKRISLELGGKNPNIVFADANLEAAVDQALNAAFFNAGQMCSAGSRVLLERPIYDTFIEALSGRVKAIRLGHGSLESTQMGPVISAQQRDRVLALVEGAVEEGARVLCGGKSPTGAPFDRGFWVEPTLLVDVHASMRVAREEIFGPVITVECFDGEDEAIALANDTEFGLASALWTLDFAKANRVLRRLRTATVWVNDFNVTLPHAPWGGYKASGIGRELSRAGLDEYTELKHAYLNFEPKAMCWF</sequence>
<evidence type="ECO:0000313" key="6">
    <source>
        <dbReference type="EMBL" id="SAL74736.1"/>
    </source>
</evidence>
<protein>
    <submittedName>
        <fullName evidence="6">Aldehyde dehydrogenase (Acceptor)</fullName>
    </submittedName>
</protein>
<dbReference type="Gene3D" id="3.40.309.10">
    <property type="entry name" value="Aldehyde Dehydrogenase, Chain A, domain 2"/>
    <property type="match status" value="1"/>
</dbReference>
<dbReference type="SUPFAM" id="SSF53720">
    <property type="entry name" value="ALDH-like"/>
    <property type="match status" value="1"/>
</dbReference>
<organism evidence="6 7">
    <name type="scientific">Caballeronia udeis</name>
    <dbReference type="NCBI Taxonomy" id="1232866"/>
    <lineage>
        <taxon>Bacteria</taxon>
        <taxon>Pseudomonadati</taxon>
        <taxon>Pseudomonadota</taxon>
        <taxon>Betaproteobacteria</taxon>
        <taxon>Burkholderiales</taxon>
        <taxon>Burkholderiaceae</taxon>
        <taxon>Caballeronia</taxon>
    </lineage>
</organism>
<dbReference type="GO" id="GO:0016620">
    <property type="term" value="F:oxidoreductase activity, acting on the aldehyde or oxo group of donors, NAD or NADP as acceptor"/>
    <property type="evidence" value="ECO:0007669"/>
    <property type="project" value="InterPro"/>
</dbReference>
<evidence type="ECO:0000256" key="2">
    <source>
        <dbReference type="ARBA" id="ARBA00023002"/>
    </source>
</evidence>
<dbReference type="InterPro" id="IPR015590">
    <property type="entry name" value="Aldehyde_DH_dom"/>
</dbReference>
<evidence type="ECO:0000313" key="7">
    <source>
        <dbReference type="Proteomes" id="UP000054683"/>
    </source>
</evidence>
<proteinExistence type="inferred from homology"/>